<sequence>MRNPHVQPDNRWHTAISSFKSPGSEASRPPEDLNEAPASSSATSVLTVGWEAAHLNGPPDLPASVSARSSS</sequence>
<gene>
    <name evidence="2" type="ORF">NTJ_13042</name>
</gene>
<proteinExistence type="predicted"/>
<organism evidence="2 3">
    <name type="scientific">Nesidiocoris tenuis</name>
    <dbReference type="NCBI Taxonomy" id="355587"/>
    <lineage>
        <taxon>Eukaryota</taxon>
        <taxon>Metazoa</taxon>
        <taxon>Ecdysozoa</taxon>
        <taxon>Arthropoda</taxon>
        <taxon>Hexapoda</taxon>
        <taxon>Insecta</taxon>
        <taxon>Pterygota</taxon>
        <taxon>Neoptera</taxon>
        <taxon>Paraneoptera</taxon>
        <taxon>Hemiptera</taxon>
        <taxon>Heteroptera</taxon>
        <taxon>Panheteroptera</taxon>
        <taxon>Cimicomorpha</taxon>
        <taxon>Miridae</taxon>
        <taxon>Dicyphina</taxon>
        <taxon>Nesidiocoris</taxon>
    </lineage>
</organism>
<dbReference type="EMBL" id="AP028919">
    <property type="protein sequence ID" value="BET00226.1"/>
    <property type="molecule type" value="Genomic_DNA"/>
</dbReference>
<reference evidence="2 3" key="1">
    <citation type="submission" date="2023-09" db="EMBL/GenBank/DDBJ databases">
        <title>Nesidiocoris tenuis whole genome shotgun sequence.</title>
        <authorList>
            <person name="Shibata T."/>
            <person name="Shimoda M."/>
            <person name="Kobayashi T."/>
            <person name="Uehara T."/>
        </authorList>
    </citation>
    <scope>NUCLEOTIDE SEQUENCE [LARGE SCALE GENOMIC DNA]</scope>
    <source>
        <strain evidence="2 3">Japan</strain>
    </source>
</reference>
<accession>A0ABN7B754</accession>
<evidence type="ECO:0000256" key="1">
    <source>
        <dbReference type="SAM" id="MobiDB-lite"/>
    </source>
</evidence>
<feature type="region of interest" description="Disordered" evidence="1">
    <location>
        <begin position="1"/>
        <end position="71"/>
    </location>
</feature>
<evidence type="ECO:0000313" key="2">
    <source>
        <dbReference type="EMBL" id="BET00226.1"/>
    </source>
</evidence>
<protein>
    <submittedName>
        <fullName evidence="2">Uncharacterized protein</fullName>
    </submittedName>
</protein>
<name>A0ABN7B754_9HEMI</name>
<feature type="compositionally biased region" description="Polar residues" evidence="1">
    <location>
        <begin position="37"/>
        <end position="46"/>
    </location>
</feature>
<keyword evidence="3" id="KW-1185">Reference proteome</keyword>
<evidence type="ECO:0000313" key="3">
    <source>
        <dbReference type="Proteomes" id="UP001307889"/>
    </source>
</evidence>
<dbReference type="Proteomes" id="UP001307889">
    <property type="component" value="Chromosome 11"/>
</dbReference>